<evidence type="ECO:0000256" key="1">
    <source>
        <dbReference type="SAM" id="MobiDB-lite"/>
    </source>
</evidence>
<evidence type="ECO:0000313" key="3">
    <source>
        <dbReference type="EMBL" id="CAC5410573.1"/>
    </source>
</evidence>
<gene>
    <name evidence="3" type="ORF">MCOR_43751</name>
</gene>
<dbReference type="Pfam" id="PF17921">
    <property type="entry name" value="Integrase_H2C2"/>
    <property type="match status" value="1"/>
</dbReference>
<keyword evidence="4" id="KW-1185">Reference proteome</keyword>
<dbReference type="Pfam" id="PF00665">
    <property type="entry name" value="rve"/>
    <property type="match status" value="1"/>
</dbReference>
<name>A0A6J8DPN9_MYTCO</name>
<dbReference type="PANTHER" id="PTHR37984">
    <property type="entry name" value="PROTEIN CBG26694"/>
    <property type="match status" value="1"/>
</dbReference>
<feature type="compositionally biased region" description="Basic and acidic residues" evidence="1">
    <location>
        <begin position="359"/>
        <end position="375"/>
    </location>
</feature>
<sequence>MHNSLLSGHLGKKKTKAKLSQRYYWYEMREDIDIWISQCDICGANKHPHKSSRAPLGTMPVGAPLDRLATDFLGPLPTTPRGNKFILTVTDYFTKWVEVFPVKDQTAVVCAQLILNEVICRFGSPLAIHSDQGRAYESQIFQELCKILEIRTTRTSPRNPKCNGHTERFNRSIISMIKSYLRGEQTNWDMNLGCLSGAYRASPNESTCLTPNILMLGRDVRLPYELLHKGHPLDPNEADTSWGNHALKIKERMQRAHCVARNIWKQNDHSHVNQQILEALSTFTTTQELLLKEIAHNNTKSIQTLSTDIAYLRGQVGQFERVQGRQQTILDRLSNLSNRPFKPIRRKPYLNRPKPQQRQPKEKSVVEKKNDSKVN</sequence>
<reference evidence="3 4" key="1">
    <citation type="submission" date="2020-06" db="EMBL/GenBank/DDBJ databases">
        <authorList>
            <person name="Li R."/>
            <person name="Bekaert M."/>
        </authorList>
    </citation>
    <scope>NUCLEOTIDE SEQUENCE [LARGE SCALE GENOMIC DNA]</scope>
    <source>
        <strain evidence="4">wild</strain>
    </source>
</reference>
<dbReference type="InterPro" id="IPR036397">
    <property type="entry name" value="RNaseH_sf"/>
</dbReference>
<dbReference type="Gene3D" id="1.10.340.70">
    <property type="match status" value="1"/>
</dbReference>
<dbReference type="PANTHER" id="PTHR37984:SF15">
    <property type="entry name" value="INTEGRASE CATALYTIC DOMAIN-CONTAINING PROTEIN"/>
    <property type="match status" value="1"/>
</dbReference>
<feature type="domain" description="Integrase catalytic" evidence="2">
    <location>
        <begin position="56"/>
        <end position="219"/>
    </location>
</feature>
<dbReference type="InterPro" id="IPR001584">
    <property type="entry name" value="Integrase_cat-core"/>
</dbReference>
<evidence type="ECO:0000313" key="4">
    <source>
        <dbReference type="Proteomes" id="UP000507470"/>
    </source>
</evidence>
<dbReference type="InterPro" id="IPR012337">
    <property type="entry name" value="RNaseH-like_sf"/>
</dbReference>
<dbReference type="Proteomes" id="UP000507470">
    <property type="component" value="Unassembled WGS sequence"/>
</dbReference>
<feature type="region of interest" description="Disordered" evidence="1">
    <location>
        <begin position="334"/>
        <end position="375"/>
    </location>
</feature>
<dbReference type="InterPro" id="IPR041588">
    <property type="entry name" value="Integrase_H2C2"/>
</dbReference>
<dbReference type="OrthoDB" id="8187670at2759"/>
<evidence type="ECO:0000259" key="2">
    <source>
        <dbReference type="PROSITE" id="PS50994"/>
    </source>
</evidence>
<dbReference type="SUPFAM" id="SSF53098">
    <property type="entry name" value="Ribonuclease H-like"/>
    <property type="match status" value="1"/>
</dbReference>
<dbReference type="PROSITE" id="PS50994">
    <property type="entry name" value="INTEGRASE"/>
    <property type="match status" value="1"/>
</dbReference>
<dbReference type="AlphaFoldDB" id="A0A6J8DPN9"/>
<proteinExistence type="predicted"/>
<organism evidence="3 4">
    <name type="scientific">Mytilus coruscus</name>
    <name type="common">Sea mussel</name>
    <dbReference type="NCBI Taxonomy" id="42192"/>
    <lineage>
        <taxon>Eukaryota</taxon>
        <taxon>Metazoa</taxon>
        <taxon>Spiralia</taxon>
        <taxon>Lophotrochozoa</taxon>
        <taxon>Mollusca</taxon>
        <taxon>Bivalvia</taxon>
        <taxon>Autobranchia</taxon>
        <taxon>Pteriomorphia</taxon>
        <taxon>Mytilida</taxon>
        <taxon>Mytiloidea</taxon>
        <taxon>Mytilidae</taxon>
        <taxon>Mytilinae</taxon>
        <taxon>Mytilus</taxon>
    </lineage>
</organism>
<dbReference type="InterPro" id="IPR050951">
    <property type="entry name" value="Retrovirus_Pol_polyprotein"/>
</dbReference>
<accession>A0A6J8DPN9</accession>
<dbReference type="FunFam" id="3.30.420.10:FF:000032">
    <property type="entry name" value="Retrovirus-related Pol polyprotein from transposon 297-like Protein"/>
    <property type="match status" value="1"/>
</dbReference>
<protein>
    <recommendedName>
        <fullName evidence="2">Integrase catalytic domain-containing protein</fullName>
    </recommendedName>
</protein>
<dbReference type="GO" id="GO:0003676">
    <property type="term" value="F:nucleic acid binding"/>
    <property type="evidence" value="ECO:0007669"/>
    <property type="project" value="InterPro"/>
</dbReference>
<dbReference type="Gene3D" id="3.30.420.10">
    <property type="entry name" value="Ribonuclease H-like superfamily/Ribonuclease H"/>
    <property type="match status" value="1"/>
</dbReference>
<dbReference type="GO" id="GO:0015074">
    <property type="term" value="P:DNA integration"/>
    <property type="evidence" value="ECO:0007669"/>
    <property type="project" value="InterPro"/>
</dbReference>
<dbReference type="EMBL" id="CACVKT020007774">
    <property type="protein sequence ID" value="CAC5410573.1"/>
    <property type="molecule type" value="Genomic_DNA"/>
</dbReference>